<keyword evidence="2" id="KW-1185">Reference proteome</keyword>
<proteinExistence type="predicted"/>
<sequence length="175" mass="19947">MGIFGLVDCLLENEGPFAFGEWILGCHVMSMDRSTKNLFQMMEIVTCEYPYPKRKNPGRIYKKVISGIKPTLLDKAVKVCQSLTRAINWIGRREGNRSFSSTTKAAPNLEERASFFVESARASEPRYEKGDSNKACPEDSFPLSKIHSLVDSTFNCKRRVLFHFYCSESKKEGRN</sequence>
<evidence type="ECO:0000313" key="1">
    <source>
        <dbReference type="EMBL" id="CAK7333863.1"/>
    </source>
</evidence>
<dbReference type="EMBL" id="CAWUPB010000936">
    <property type="protein sequence ID" value="CAK7333863.1"/>
    <property type="molecule type" value="Genomic_DNA"/>
</dbReference>
<dbReference type="Proteomes" id="UP001314170">
    <property type="component" value="Unassembled WGS sequence"/>
</dbReference>
<comment type="caution">
    <text evidence="1">The sequence shown here is derived from an EMBL/GenBank/DDBJ whole genome shotgun (WGS) entry which is preliminary data.</text>
</comment>
<dbReference type="AlphaFoldDB" id="A0AAV1RD22"/>
<reference evidence="1 2" key="1">
    <citation type="submission" date="2024-01" db="EMBL/GenBank/DDBJ databases">
        <authorList>
            <person name="Waweru B."/>
        </authorList>
    </citation>
    <scope>NUCLEOTIDE SEQUENCE [LARGE SCALE GENOMIC DNA]</scope>
</reference>
<evidence type="ECO:0000313" key="2">
    <source>
        <dbReference type="Proteomes" id="UP001314170"/>
    </source>
</evidence>
<protein>
    <submittedName>
        <fullName evidence="1">Uncharacterized protein</fullName>
    </submittedName>
</protein>
<accession>A0AAV1RD22</accession>
<organism evidence="1 2">
    <name type="scientific">Dovyalis caffra</name>
    <dbReference type="NCBI Taxonomy" id="77055"/>
    <lineage>
        <taxon>Eukaryota</taxon>
        <taxon>Viridiplantae</taxon>
        <taxon>Streptophyta</taxon>
        <taxon>Embryophyta</taxon>
        <taxon>Tracheophyta</taxon>
        <taxon>Spermatophyta</taxon>
        <taxon>Magnoliopsida</taxon>
        <taxon>eudicotyledons</taxon>
        <taxon>Gunneridae</taxon>
        <taxon>Pentapetalae</taxon>
        <taxon>rosids</taxon>
        <taxon>fabids</taxon>
        <taxon>Malpighiales</taxon>
        <taxon>Salicaceae</taxon>
        <taxon>Flacourtieae</taxon>
        <taxon>Dovyalis</taxon>
    </lineage>
</organism>
<name>A0AAV1RD22_9ROSI</name>
<gene>
    <name evidence="1" type="ORF">DCAF_LOCUS9658</name>
</gene>